<evidence type="ECO:0000313" key="2">
    <source>
        <dbReference type="EMBL" id="SAL06339.1"/>
    </source>
</evidence>
<gene>
    <name evidence="2" type="ORF">AWB78_08017</name>
</gene>
<dbReference type="RefSeq" id="WP_374729522.1">
    <property type="nucleotide sequence ID" value="NZ_FCOX02000112.1"/>
</dbReference>
<dbReference type="EMBL" id="FCOX02000112">
    <property type="protein sequence ID" value="SAL06339.1"/>
    <property type="molecule type" value="Genomic_DNA"/>
</dbReference>
<sequence length="112" mass="12219">METPSSRSSASVTRPYADVETDRLFGKFRGTVLNNQDPLALGRLLVEVPSFSGSPLSWALPCVPFPGPKGSATLAPPIGTWVWIEFEEGDPRHPIWSGYFWTEGQAPLFAVA</sequence>
<dbReference type="Proteomes" id="UP000071859">
    <property type="component" value="Unassembled WGS sequence"/>
</dbReference>
<proteinExistence type="predicted"/>
<evidence type="ECO:0000313" key="3">
    <source>
        <dbReference type="Proteomes" id="UP000071859"/>
    </source>
</evidence>
<keyword evidence="3" id="KW-1185">Reference proteome</keyword>
<dbReference type="SUPFAM" id="SSF69255">
    <property type="entry name" value="gp5 N-terminal domain-like"/>
    <property type="match status" value="1"/>
</dbReference>
<feature type="domain" description="Gp5/Type VI secretion system Vgr protein OB-fold" evidence="1">
    <location>
        <begin position="29"/>
        <end position="101"/>
    </location>
</feature>
<organism evidence="2 3">
    <name type="scientific">Caballeronia calidae</name>
    <dbReference type="NCBI Taxonomy" id="1777139"/>
    <lineage>
        <taxon>Bacteria</taxon>
        <taxon>Pseudomonadati</taxon>
        <taxon>Pseudomonadota</taxon>
        <taxon>Betaproteobacteria</taxon>
        <taxon>Burkholderiales</taxon>
        <taxon>Burkholderiaceae</taxon>
        <taxon>Caballeronia</taxon>
    </lineage>
</organism>
<dbReference type="Pfam" id="PF04717">
    <property type="entry name" value="Phage_base_V"/>
    <property type="match status" value="1"/>
</dbReference>
<comment type="caution">
    <text evidence="2">The sequence shown here is derived from an EMBL/GenBank/DDBJ whole genome shotgun (WGS) entry which is preliminary data.</text>
</comment>
<reference evidence="2" key="1">
    <citation type="submission" date="2016-01" db="EMBL/GenBank/DDBJ databases">
        <authorList>
            <person name="Peeters C."/>
        </authorList>
    </citation>
    <scope>NUCLEOTIDE SEQUENCE</scope>
    <source>
        <strain evidence="2">LMG 29321</strain>
    </source>
</reference>
<dbReference type="AlphaFoldDB" id="A0A158EHH6"/>
<evidence type="ECO:0000259" key="1">
    <source>
        <dbReference type="Pfam" id="PF04717"/>
    </source>
</evidence>
<accession>A0A158EHH6</accession>
<dbReference type="InterPro" id="IPR006531">
    <property type="entry name" value="Gp5/Vgr_OB"/>
</dbReference>
<name>A0A158EHH6_9BURK</name>
<protein>
    <recommendedName>
        <fullName evidence="1">Gp5/Type VI secretion system Vgr protein OB-fold domain-containing protein</fullName>
    </recommendedName>
</protein>